<evidence type="ECO:0000313" key="3">
    <source>
        <dbReference type="Proteomes" id="UP001603013"/>
    </source>
</evidence>
<protein>
    <submittedName>
        <fullName evidence="2">FxSxx-COOH cyclophane-containing RiPP peptide</fullName>
    </submittedName>
</protein>
<gene>
    <name evidence="2" type="primary">fxsA</name>
    <name evidence="2" type="ORF">ACF05T_14135</name>
</gene>
<comment type="caution">
    <text evidence="2">The sequence shown here is derived from an EMBL/GenBank/DDBJ whole genome shotgun (WGS) entry which is preliminary data.</text>
</comment>
<dbReference type="RefSeq" id="WP_391934544.1">
    <property type="nucleotide sequence ID" value="NZ_JBIBSM010000006.1"/>
</dbReference>
<feature type="region of interest" description="Disordered" evidence="1">
    <location>
        <begin position="1"/>
        <end position="25"/>
    </location>
</feature>
<organism evidence="2 3">
    <name type="scientific">Streptomyces lateritius</name>
    <dbReference type="NCBI Taxonomy" id="67313"/>
    <lineage>
        <taxon>Bacteria</taxon>
        <taxon>Bacillati</taxon>
        <taxon>Actinomycetota</taxon>
        <taxon>Actinomycetes</taxon>
        <taxon>Kitasatosporales</taxon>
        <taxon>Streptomycetaceae</taxon>
        <taxon>Streptomyces</taxon>
    </lineage>
</organism>
<dbReference type="EMBL" id="JBIBSM010000006">
    <property type="protein sequence ID" value="MFF8277228.1"/>
    <property type="molecule type" value="Genomic_DNA"/>
</dbReference>
<dbReference type="InterPro" id="IPR026334">
    <property type="entry name" value="FxSxx-COOH"/>
</dbReference>
<evidence type="ECO:0000313" key="2">
    <source>
        <dbReference type="EMBL" id="MFF8277228.1"/>
    </source>
</evidence>
<dbReference type="Proteomes" id="UP001603013">
    <property type="component" value="Unassembled WGS sequence"/>
</dbReference>
<evidence type="ECO:0000256" key="1">
    <source>
        <dbReference type="SAM" id="MobiDB-lite"/>
    </source>
</evidence>
<proteinExistence type="predicted"/>
<accession>A0ABW6YBN2</accession>
<keyword evidence="3" id="KW-1185">Reference proteome</keyword>
<dbReference type="NCBIfam" id="TIGR04268">
    <property type="entry name" value="FxSxx-COOH"/>
    <property type="match status" value="1"/>
</dbReference>
<name>A0ABW6YBN2_9ACTN</name>
<sequence>MAVAEGAAPVPPGPDANSAVPESAVRESGVPDSAVLESVVLDIAGLALDEVAALPDSVLGAVLRRVYDSCAAGDPFVTGHTESA</sequence>
<reference evidence="2 3" key="1">
    <citation type="submission" date="2024-10" db="EMBL/GenBank/DDBJ databases">
        <title>The Natural Products Discovery Center: Release of the First 8490 Sequenced Strains for Exploring Actinobacteria Biosynthetic Diversity.</title>
        <authorList>
            <person name="Kalkreuter E."/>
            <person name="Kautsar S.A."/>
            <person name="Yang D."/>
            <person name="Bader C.D."/>
            <person name="Teijaro C.N."/>
            <person name="Fluegel L."/>
            <person name="Davis C.M."/>
            <person name="Simpson J.R."/>
            <person name="Lauterbach L."/>
            <person name="Steele A.D."/>
            <person name="Gui C."/>
            <person name="Meng S."/>
            <person name="Li G."/>
            <person name="Viehrig K."/>
            <person name="Ye F."/>
            <person name="Su P."/>
            <person name="Kiefer A.F."/>
            <person name="Nichols A."/>
            <person name="Cepeda A.J."/>
            <person name="Yan W."/>
            <person name="Fan B."/>
            <person name="Jiang Y."/>
            <person name="Adhikari A."/>
            <person name="Zheng C.-J."/>
            <person name="Schuster L."/>
            <person name="Cowan T.M."/>
            <person name="Smanski M.J."/>
            <person name="Chevrette M.G."/>
            <person name="De Carvalho L.P.S."/>
            <person name="Shen B."/>
        </authorList>
    </citation>
    <scope>NUCLEOTIDE SEQUENCE [LARGE SCALE GENOMIC DNA]</scope>
    <source>
        <strain evidence="2 3">NPDC015755</strain>
    </source>
</reference>